<proteinExistence type="predicted"/>
<feature type="non-terminal residue" evidence="1">
    <location>
        <position position="1"/>
    </location>
</feature>
<keyword evidence="2" id="KW-1185">Reference proteome</keyword>
<evidence type="ECO:0000313" key="1">
    <source>
        <dbReference type="EMBL" id="KAJ1137623.1"/>
    </source>
</evidence>
<comment type="caution">
    <text evidence="1">The sequence shown here is derived from an EMBL/GenBank/DDBJ whole genome shotgun (WGS) entry which is preliminary data.</text>
</comment>
<reference evidence="1" key="1">
    <citation type="journal article" date="2022" name="bioRxiv">
        <title>Sequencing and chromosome-scale assembly of the giantPleurodeles waltlgenome.</title>
        <authorList>
            <person name="Brown T."/>
            <person name="Elewa A."/>
            <person name="Iarovenko S."/>
            <person name="Subramanian E."/>
            <person name="Araus A.J."/>
            <person name="Petzold A."/>
            <person name="Susuki M."/>
            <person name="Suzuki K.-i.T."/>
            <person name="Hayashi T."/>
            <person name="Toyoda A."/>
            <person name="Oliveira C."/>
            <person name="Osipova E."/>
            <person name="Leigh N.D."/>
            <person name="Simon A."/>
            <person name="Yun M.H."/>
        </authorList>
    </citation>
    <scope>NUCLEOTIDE SEQUENCE</scope>
    <source>
        <strain evidence="1">20211129_DDA</strain>
        <tissue evidence="1">Liver</tissue>
    </source>
</reference>
<organism evidence="1 2">
    <name type="scientific">Pleurodeles waltl</name>
    <name type="common">Iberian ribbed newt</name>
    <dbReference type="NCBI Taxonomy" id="8319"/>
    <lineage>
        <taxon>Eukaryota</taxon>
        <taxon>Metazoa</taxon>
        <taxon>Chordata</taxon>
        <taxon>Craniata</taxon>
        <taxon>Vertebrata</taxon>
        <taxon>Euteleostomi</taxon>
        <taxon>Amphibia</taxon>
        <taxon>Batrachia</taxon>
        <taxon>Caudata</taxon>
        <taxon>Salamandroidea</taxon>
        <taxon>Salamandridae</taxon>
        <taxon>Pleurodelinae</taxon>
        <taxon>Pleurodeles</taxon>
    </lineage>
</organism>
<gene>
    <name evidence="1" type="ORF">NDU88_004021</name>
</gene>
<evidence type="ECO:0000313" key="2">
    <source>
        <dbReference type="Proteomes" id="UP001066276"/>
    </source>
</evidence>
<protein>
    <submittedName>
        <fullName evidence="1">Uncharacterized protein</fullName>
    </submittedName>
</protein>
<sequence length="52" mass="5647">DPLLDLFSNTEADGLVEGVVLADCLTAEQREDCKNRLGQFSDLFSLMPGTTT</sequence>
<feature type="non-terminal residue" evidence="1">
    <location>
        <position position="52"/>
    </location>
</feature>
<accession>A0AAV7QH57</accession>
<dbReference type="EMBL" id="JANPWB010000010">
    <property type="protein sequence ID" value="KAJ1137623.1"/>
    <property type="molecule type" value="Genomic_DNA"/>
</dbReference>
<name>A0AAV7QH57_PLEWA</name>
<dbReference type="Proteomes" id="UP001066276">
    <property type="component" value="Chromosome 6"/>
</dbReference>
<dbReference type="AlphaFoldDB" id="A0AAV7QH57"/>